<dbReference type="PANTHER" id="PTHR30411">
    <property type="entry name" value="CYTOPLASMIC PROTEIN"/>
    <property type="match status" value="1"/>
</dbReference>
<dbReference type="RefSeq" id="WP_020975692.1">
    <property type="nucleotide sequence ID" value="NC_022198.1"/>
</dbReference>
<dbReference type="PATRIC" id="fig|1348662.3.peg.377"/>
<dbReference type="NCBIfam" id="TIGR00011">
    <property type="entry name" value="YbaK_EbsC"/>
    <property type="match status" value="1"/>
</dbReference>
<evidence type="ECO:0000313" key="7">
    <source>
        <dbReference type="Proteomes" id="UP000016943"/>
    </source>
</evidence>
<evidence type="ECO:0000256" key="3">
    <source>
        <dbReference type="ARBA" id="ARBA00023239"/>
    </source>
</evidence>
<evidence type="ECO:0000256" key="4">
    <source>
        <dbReference type="PIRNR" id="PIRNR006181"/>
    </source>
</evidence>
<dbReference type="STRING" id="1348662.CARG_01915"/>
<dbReference type="SUPFAM" id="SSF55826">
    <property type="entry name" value="YbaK/ProRS associated domain"/>
    <property type="match status" value="1"/>
</dbReference>
<protein>
    <recommendedName>
        <fullName evidence="4">Cys-tRNA(Pro)/Cys-tRNA(Cys) deacylase</fullName>
        <ecNumber evidence="4">4.2.-.-</ecNumber>
    </recommendedName>
</protein>
<dbReference type="PIRSF" id="PIRSF006181">
    <property type="entry name" value="EbsC_YbaK"/>
    <property type="match status" value="1"/>
</dbReference>
<dbReference type="eggNOG" id="COG2606">
    <property type="taxonomic scope" value="Bacteria"/>
</dbReference>
<feature type="domain" description="YbaK/aminoacyl-tRNA synthetase-associated" evidence="5">
    <location>
        <begin position="46"/>
        <end position="164"/>
    </location>
</feature>
<dbReference type="GO" id="GO:0016829">
    <property type="term" value="F:lyase activity"/>
    <property type="evidence" value="ECO:0007669"/>
    <property type="project" value="UniProtKB-KW"/>
</dbReference>
<proteinExistence type="inferred from homology"/>
<dbReference type="InterPro" id="IPR004369">
    <property type="entry name" value="Prolyl-tRNA_editing_YbaK/EbsC"/>
</dbReference>
<dbReference type="EC" id="4.2.-.-" evidence="4"/>
<dbReference type="GeneID" id="78249248"/>
<dbReference type="PANTHER" id="PTHR30411:SF0">
    <property type="entry name" value="CYS-TRNA(PRO)_CYS-TRNA(CYS) DEACYLASE YBAK"/>
    <property type="match status" value="1"/>
</dbReference>
<evidence type="ECO:0000256" key="2">
    <source>
        <dbReference type="ARBA" id="ARBA00022917"/>
    </source>
</evidence>
<keyword evidence="2 4" id="KW-0648">Protein biosynthesis</keyword>
<dbReference type="CDD" id="cd00002">
    <property type="entry name" value="YbaK_deacylase"/>
    <property type="match status" value="1"/>
</dbReference>
<dbReference type="GO" id="GO:0006412">
    <property type="term" value="P:translation"/>
    <property type="evidence" value="ECO:0007669"/>
    <property type="project" value="UniProtKB-KW"/>
</dbReference>
<dbReference type="KEGG" id="caz:CARG_01915"/>
<reference evidence="6 7" key="1">
    <citation type="journal article" date="2013" name="Genome Announc.">
        <title>Whole-Genome Sequence of the Clinical Strain Corynebacterium argentoratense DSM 44202, Isolated from a Human Throat Specimen.</title>
        <authorList>
            <person name="Bomholt C."/>
            <person name="Glaub A."/>
            <person name="Gravermann K."/>
            <person name="Albersmeier A."/>
            <person name="Brinkrolf K."/>
            <person name="Ruckert C."/>
            <person name="Tauch A."/>
        </authorList>
    </citation>
    <scope>NUCLEOTIDE SEQUENCE [LARGE SCALE GENOMIC DNA]</scope>
    <source>
        <strain evidence="6">DSM 44202</strain>
    </source>
</reference>
<dbReference type="Pfam" id="PF04073">
    <property type="entry name" value="tRNA_edit"/>
    <property type="match status" value="1"/>
</dbReference>
<keyword evidence="3 4" id="KW-0456">Lyase</keyword>
<evidence type="ECO:0000256" key="1">
    <source>
        <dbReference type="ARBA" id="ARBA00009798"/>
    </source>
</evidence>
<dbReference type="InterPro" id="IPR007214">
    <property type="entry name" value="YbaK/aa-tRNA-synth-assoc-dom"/>
</dbReference>
<sequence>MAKKRSKQSSASRAGGTAALRVLHDAAVDFEVHEFDAGKDHFGAHAAEALGELQVDPGQVFKTLVVDLTAGRGPKRSLGVACVPVECTLSLKKAAAAFQVPKVSMADPKDASRSSGYVPGGISPLGQKTPLPTVIDHSAQQWDRVYVSGGRRGLDVGLDPAVLVQLTEGSFADVSATS</sequence>
<accession>U3GVQ0</accession>
<gene>
    <name evidence="6" type="ORF">CARG_01915</name>
</gene>
<evidence type="ECO:0000313" key="6">
    <source>
        <dbReference type="EMBL" id="AGU14553.1"/>
    </source>
</evidence>
<keyword evidence="7" id="KW-1185">Reference proteome</keyword>
<dbReference type="OrthoDB" id="9809296at2"/>
<evidence type="ECO:0000259" key="5">
    <source>
        <dbReference type="Pfam" id="PF04073"/>
    </source>
</evidence>
<dbReference type="Proteomes" id="UP000016943">
    <property type="component" value="Chromosome"/>
</dbReference>
<name>U3GVQ0_9CORY</name>
<dbReference type="AlphaFoldDB" id="U3GVQ0"/>
<dbReference type="InterPro" id="IPR036754">
    <property type="entry name" value="YbaK/aa-tRNA-synt-asso_dom_sf"/>
</dbReference>
<comment type="similarity">
    <text evidence="1 4">Belongs to the prolyl-tRNA editing family. YbaK/EbsC subfamily.</text>
</comment>
<dbReference type="Gene3D" id="3.90.960.10">
    <property type="entry name" value="YbaK/aminoacyl-tRNA synthetase-associated domain"/>
    <property type="match status" value="1"/>
</dbReference>
<dbReference type="EMBL" id="CP006365">
    <property type="protein sequence ID" value="AGU14553.1"/>
    <property type="molecule type" value="Genomic_DNA"/>
</dbReference>
<dbReference type="GO" id="GO:0002161">
    <property type="term" value="F:aminoacyl-tRNA deacylase activity"/>
    <property type="evidence" value="ECO:0007669"/>
    <property type="project" value="InterPro"/>
</dbReference>
<dbReference type="HOGENOM" id="CLU_094875_1_1_11"/>
<organism evidence="6 7">
    <name type="scientific">Corynebacterium argentoratense DSM 44202</name>
    <dbReference type="NCBI Taxonomy" id="1348662"/>
    <lineage>
        <taxon>Bacteria</taxon>
        <taxon>Bacillati</taxon>
        <taxon>Actinomycetota</taxon>
        <taxon>Actinomycetes</taxon>
        <taxon>Mycobacteriales</taxon>
        <taxon>Corynebacteriaceae</taxon>
        <taxon>Corynebacterium</taxon>
    </lineage>
</organism>